<evidence type="ECO:0000313" key="1">
    <source>
        <dbReference type="EMBL" id="SNX29098.1"/>
    </source>
</evidence>
<dbReference type="Pfam" id="PF20102">
    <property type="entry name" value="DUF6492"/>
    <property type="match status" value="1"/>
</dbReference>
<dbReference type="OrthoDB" id="5323158at2"/>
<dbReference type="InterPro" id="IPR045499">
    <property type="entry name" value="DUF6492"/>
</dbReference>
<sequence length="290" mass="33586">MKPHIDQLISVCSKKDAATWKIASPYIAKNISSSIYSVIVPEDEIEFFKNISPSSFNVIGESLLADQFSGEIKSRLSEKTKSQYGWYLQQFLKLAAANDCLPNETVLIWDADTIPLKPLTFMDEKSRLIFYQSDEYHQPYFDFISRLLGLEKKVAFSFIAQCFVMKAAWLQQFCNELEIKYQKPWIKVLLENINFDEGNGFSEYETLGTYFSYHYADSIAFTKNKWLRLGNSTVGSAVFLSPKLIKKKLSLYDFVSFEKWDKAKPYFLKVTAPFFLKVFLPSLFKFNSKT</sequence>
<evidence type="ECO:0008006" key="3">
    <source>
        <dbReference type="Google" id="ProtNLM"/>
    </source>
</evidence>
<keyword evidence="2" id="KW-1185">Reference proteome</keyword>
<organism evidence="1 2">
    <name type="scientific">Polynucleobacter meluiroseus</name>
    <dbReference type="NCBI Taxonomy" id="1938814"/>
    <lineage>
        <taxon>Bacteria</taxon>
        <taxon>Pseudomonadati</taxon>
        <taxon>Pseudomonadota</taxon>
        <taxon>Betaproteobacteria</taxon>
        <taxon>Burkholderiales</taxon>
        <taxon>Burkholderiaceae</taxon>
        <taxon>Polynucleobacter</taxon>
    </lineage>
</organism>
<name>A0A240E0X7_9BURK</name>
<dbReference type="EMBL" id="OANS01000003">
    <property type="protein sequence ID" value="SNX29098.1"/>
    <property type="molecule type" value="Genomic_DNA"/>
</dbReference>
<dbReference type="RefSeq" id="WP_096673776.1">
    <property type="nucleotide sequence ID" value="NZ_OANS01000003.1"/>
</dbReference>
<gene>
    <name evidence="1" type="ORF">SAMN06295945_1462</name>
</gene>
<evidence type="ECO:0000313" key="2">
    <source>
        <dbReference type="Proteomes" id="UP000218069"/>
    </source>
</evidence>
<dbReference type="Proteomes" id="UP000218069">
    <property type="component" value="Unassembled WGS sequence"/>
</dbReference>
<proteinExistence type="predicted"/>
<reference evidence="2" key="1">
    <citation type="submission" date="2017-08" db="EMBL/GenBank/DDBJ databases">
        <authorList>
            <person name="Varghese N."/>
            <person name="Submissions S."/>
        </authorList>
    </citation>
    <scope>NUCLEOTIDE SEQUENCE [LARGE SCALE GENOMIC DNA]</scope>
    <source>
        <strain evidence="2">AP-Melu-1000-B4</strain>
    </source>
</reference>
<dbReference type="AlphaFoldDB" id="A0A240E0X7"/>
<accession>A0A240E0X7</accession>
<protein>
    <recommendedName>
        <fullName evidence="3">Glycosyl transferase family 8</fullName>
    </recommendedName>
</protein>